<dbReference type="Proteomes" id="UP001501183">
    <property type="component" value="Unassembled WGS sequence"/>
</dbReference>
<proteinExistence type="predicted"/>
<protein>
    <submittedName>
        <fullName evidence="2">Uncharacterized protein</fullName>
    </submittedName>
</protein>
<dbReference type="RefSeq" id="WP_345340825.1">
    <property type="nucleotide sequence ID" value="NZ_BAABFB010000001.1"/>
</dbReference>
<organism evidence="2 3">
    <name type="scientific">Rhodococcus olei</name>
    <dbReference type="NCBI Taxonomy" id="2161675"/>
    <lineage>
        <taxon>Bacteria</taxon>
        <taxon>Bacillati</taxon>
        <taxon>Actinomycetota</taxon>
        <taxon>Actinomycetes</taxon>
        <taxon>Mycobacteriales</taxon>
        <taxon>Nocardiaceae</taxon>
        <taxon>Rhodococcus</taxon>
    </lineage>
</organism>
<keyword evidence="3" id="KW-1185">Reference proteome</keyword>
<comment type="caution">
    <text evidence="2">The sequence shown here is derived from an EMBL/GenBank/DDBJ whole genome shotgun (WGS) entry which is preliminary data.</text>
</comment>
<reference evidence="3" key="1">
    <citation type="journal article" date="2019" name="Int. J. Syst. Evol. Microbiol.">
        <title>The Global Catalogue of Microorganisms (GCM) 10K type strain sequencing project: providing services to taxonomists for standard genome sequencing and annotation.</title>
        <authorList>
            <consortium name="The Broad Institute Genomics Platform"/>
            <consortium name="The Broad Institute Genome Sequencing Center for Infectious Disease"/>
            <person name="Wu L."/>
            <person name="Ma J."/>
        </authorList>
    </citation>
    <scope>NUCLEOTIDE SEQUENCE [LARGE SCALE GENOMIC DNA]</scope>
    <source>
        <strain evidence="3">JCM 32206</strain>
    </source>
</reference>
<name>A0ABP8NST1_9NOCA</name>
<gene>
    <name evidence="2" type="ORF">GCM10023094_00260</name>
</gene>
<feature type="region of interest" description="Disordered" evidence="1">
    <location>
        <begin position="20"/>
        <end position="42"/>
    </location>
</feature>
<accession>A0ABP8NST1</accession>
<dbReference type="EMBL" id="BAABFB010000001">
    <property type="protein sequence ID" value="GAA4470737.1"/>
    <property type="molecule type" value="Genomic_DNA"/>
</dbReference>
<evidence type="ECO:0000256" key="1">
    <source>
        <dbReference type="SAM" id="MobiDB-lite"/>
    </source>
</evidence>
<sequence>MGDDTECDAEYSDNATITLGHHPANRETLPMNLQPKTGRRRRFSVGARVRTPHSFDTQLPADQWPLASGVIVEEFTSLGAIGARSYGRDWAHPRRWAIALDDGNLICRDNEDLDDDLGDLGDDLDHE</sequence>
<evidence type="ECO:0000313" key="2">
    <source>
        <dbReference type="EMBL" id="GAA4470737.1"/>
    </source>
</evidence>
<evidence type="ECO:0000313" key="3">
    <source>
        <dbReference type="Proteomes" id="UP001501183"/>
    </source>
</evidence>